<proteinExistence type="predicted"/>
<dbReference type="Pfam" id="PF09369">
    <property type="entry name" value="MZB"/>
    <property type="match status" value="1"/>
</dbReference>
<dbReference type="GeneID" id="15392995"/>
<dbReference type="AlphaFoldDB" id="N0BGC2"/>
<keyword evidence="4" id="KW-1185">Reference proteome</keyword>
<dbReference type="EMBL" id="CP005290">
    <property type="protein sequence ID" value="AGK61347.1"/>
    <property type="molecule type" value="Genomic_DNA"/>
</dbReference>
<dbReference type="KEGG" id="ast:Asulf_01356"/>
<dbReference type="InterPro" id="IPR018973">
    <property type="entry name" value="MZB"/>
</dbReference>
<protein>
    <recommendedName>
        <fullName evidence="2">MrfA-like Zn-binding domain-containing protein</fullName>
    </recommendedName>
</protein>
<dbReference type="eggNOG" id="arCOG03194">
    <property type="taxonomic scope" value="Archaea"/>
</dbReference>
<feature type="domain" description="MrfA-like Zn-binding" evidence="2">
    <location>
        <begin position="484"/>
        <end position="580"/>
    </location>
</feature>
<dbReference type="OrthoDB" id="140037at2157"/>
<dbReference type="InterPro" id="IPR047721">
    <property type="entry name" value="DrmB"/>
</dbReference>
<feature type="region of interest" description="Disordered" evidence="1">
    <location>
        <begin position="202"/>
        <end position="223"/>
    </location>
</feature>
<evidence type="ECO:0000313" key="3">
    <source>
        <dbReference type="EMBL" id="AGK61347.1"/>
    </source>
</evidence>
<gene>
    <name evidence="3" type="ORF">Asulf_01356</name>
</gene>
<accession>N0BGC2</accession>
<dbReference type="Proteomes" id="UP000013307">
    <property type="component" value="Chromosome"/>
</dbReference>
<organism evidence="3 4">
    <name type="scientific">Archaeoglobus sulfaticallidus PM70-1</name>
    <dbReference type="NCBI Taxonomy" id="387631"/>
    <lineage>
        <taxon>Archaea</taxon>
        <taxon>Methanobacteriati</taxon>
        <taxon>Methanobacteriota</taxon>
        <taxon>Archaeoglobi</taxon>
        <taxon>Archaeoglobales</taxon>
        <taxon>Archaeoglobaceae</taxon>
        <taxon>Archaeoglobus</taxon>
    </lineage>
</organism>
<evidence type="ECO:0000256" key="1">
    <source>
        <dbReference type="SAM" id="MobiDB-lite"/>
    </source>
</evidence>
<dbReference type="NCBIfam" id="NF038324">
    <property type="entry name" value="DrmB_fam"/>
    <property type="match status" value="1"/>
</dbReference>
<dbReference type="STRING" id="387631.Asulf_01356"/>
<evidence type="ECO:0000259" key="2">
    <source>
        <dbReference type="Pfam" id="PF09369"/>
    </source>
</evidence>
<dbReference type="HOGENOM" id="CLU_020062_0_0_2"/>
<name>N0BGC2_9EURY</name>
<sequence length="602" mass="67822">MAREIQHIRRSQFVLTYGPGALIESKNGPRMIPSIEHGLGSRFKLQTFERYEITDSRLRIVIKNLTGKNARVFSLPTNAGEGRPNTEGIYHTYVFPTWKICYGREGGHPNDTPVLHNSERCPVCGRKDDSSAVRFVAACINGHLDEVDWDYAVHRGRTCKPRYYLWRAEGSSLSDLVVECHDCGKKTTMKEIYNIKFRCSGRRPETEHPRHSSSGPSVTEPKRPFDCERPMRVLQRQSTSLRLPVTVTLLTIPEYDGTLPNILQKTSVAASIRAILNSPWRPCEGGVEKEKIVQWIRDALVSNGIPEESISEIEKYVETNGISKFCELFEQLHSEDRSFLDFMYEELESLLSGPRTTQNFSMGPPEEIRSDQAEIIPDMKVYPVDILRTVTAQTGFYRVPYLPENGETAPAQVSSGVYLDGALWYPGFEGQGEGVFITFAGDPPDLSTCTAFDEWKNSRTETDFVQTMWGDAVHEPLFVWLHTLSHALILTLSLHAGYSSASLRERVYINRDATSGGILIYTTSPGEDGSMGGLTGSLKVFREILRKSSERLKLCSNDPLCLEVRKTPERVNGSACHSCLLISETSCEHRNMWLDRHIILGD</sequence>
<dbReference type="RefSeq" id="WP_015590945.1">
    <property type="nucleotide sequence ID" value="NC_021169.1"/>
</dbReference>
<reference evidence="3 4" key="1">
    <citation type="journal article" date="2013" name="Genome Announc.">
        <title>Complete Genome Sequence of the Thermophilic and Facultatively Chemolithoautotrophic Sulfate Reducer Archaeoglobus sulfaticallidus Strain PM70-1T.</title>
        <authorList>
            <person name="Stokke R."/>
            <person name="Hocking W.P."/>
            <person name="Steinsbu B.O."/>
            <person name="Steen I.H."/>
        </authorList>
    </citation>
    <scope>NUCLEOTIDE SEQUENCE [LARGE SCALE GENOMIC DNA]</scope>
    <source>
        <strain evidence="3">PM70-1</strain>
    </source>
</reference>
<evidence type="ECO:0000313" key="4">
    <source>
        <dbReference type="Proteomes" id="UP000013307"/>
    </source>
</evidence>